<dbReference type="Proteomes" id="UP000176288">
    <property type="component" value="Chromosome"/>
</dbReference>
<dbReference type="GO" id="GO:0016791">
    <property type="term" value="F:phosphatase activity"/>
    <property type="evidence" value="ECO:0007669"/>
    <property type="project" value="TreeGrafter"/>
</dbReference>
<reference evidence="1 2" key="1">
    <citation type="submission" date="2016-10" db="EMBL/GenBank/DDBJ databases">
        <title>Actinomyces aegypiusis sp. nov., isolated from the Aegypius monachus in Qinghai Tibet Plateau China.</title>
        <authorList>
            <person name="Wang Y."/>
        </authorList>
    </citation>
    <scope>NUCLEOTIDE SEQUENCE [LARGE SCALE GENOMIC DNA]</scope>
    <source>
        <strain evidence="1 2">VUL4_3</strain>
    </source>
</reference>
<dbReference type="Gene3D" id="3.40.50.1000">
    <property type="entry name" value="HAD superfamily/HAD-like"/>
    <property type="match status" value="2"/>
</dbReference>
<dbReference type="InterPro" id="IPR023214">
    <property type="entry name" value="HAD_sf"/>
</dbReference>
<dbReference type="PANTHER" id="PTHR19288">
    <property type="entry name" value="4-NITROPHENYLPHOSPHATASE-RELATED"/>
    <property type="match status" value="1"/>
</dbReference>
<organism evidence="1 2">
    <name type="scientific">Boudabousia tangfeifanii</name>
    <dbReference type="NCBI Taxonomy" id="1912795"/>
    <lineage>
        <taxon>Bacteria</taxon>
        <taxon>Bacillati</taxon>
        <taxon>Actinomycetota</taxon>
        <taxon>Actinomycetes</taxon>
        <taxon>Actinomycetales</taxon>
        <taxon>Actinomycetaceae</taxon>
        <taxon>Boudabousia</taxon>
    </lineage>
</organism>
<evidence type="ECO:0000313" key="2">
    <source>
        <dbReference type="Proteomes" id="UP000176288"/>
    </source>
</evidence>
<dbReference type="GO" id="GO:0005737">
    <property type="term" value="C:cytoplasm"/>
    <property type="evidence" value="ECO:0007669"/>
    <property type="project" value="TreeGrafter"/>
</dbReference>
<keyword evidence="2" id="KW-1185">Reference proteome</keyword>
<keyword evidence="1" id="KW-0378">Hydrolase</keyword>
<gene>
    <name evidence="1" type="ORF">BK816_05510</name>
</gene>
<dbReference type="InterPro" id="IPR006357">
    <property type="entry name" value="HAD-SF_hydro_IIA"/>
</dbReference>
<dbReference type="SUPFAM" id="SSF56784">
    <property type="entry name" value="HAD-like"/>
    <property type="match status" value="1"/>
</dbReference>
<dbReference type="KEGG" id="avu:BK816_05510"/>
<dbReference type="STRING" id="1912795.BK816_05510"/>
<dbReference type="NCBIfam" id="TIGR01460">
    <property type="entry name" value="HAD-SF-IIA"/>
    <property type="match status" value="1"/>
</dbReference>
<dbReference type="PANTHER" id="PTHR19288:SF95">
    <property type="entry name" value="D-GLYCEROL 3-PHOSPHATE PHOSPHATASE"/>
    <property type="match status" value="1"/>
</dbReference>
<dbReference type="Pfam" id="PF13242">
    <property type="entry name" value="Hydrolase_like"/>
    <property type="match status" value="1"/>
</dbReference>
<dbReference type="AlphaFoldDB" id="A0A1D9MMG4"/>
<evidence type="ECO:0000313" key="1">
    <source>
        <dbReference type="EMBL" id="AOZ73482.1"/>
    </source>
</evidence>
<accession>A0A1D9MMG4</accession>
<protein>
    <submittedName>
        <fullName evidence="1">Hydrolase</fullName>
    </submittedName>
</protein>
<sequence length="594" mass="63938">MAAGRLIDEDPELAYEHAKAAASRAGRVDVVREAAALTAYTVGKYDEALKEVRAMRRLSGSMALRAVEADCERALGRPERALEIFSETDLGTLEAADQVEMIIVAASARADLEETEAGLIMVDNALEQLPADFDEEVTARLKSVKADLLRKLGREDEAAEIEAELPQIVEELEILDLEEVMDSDIDSQRSDLRACKVPLVEAFESLLLDLDGVCYLGDAPVQDAAEAINSAREKGMVDLYVTNNASRTPDQVAEKLNGLGIEAVAEHVMTAALDIVGIVSSDLEPGSKVLVVGGAGLTEAVTQAGFELVQSADEEPAAVVQGWSADIDWAKLSEVAFALDKGARYYASNLDASLPQERGFALGNGALVAAVETCTGKRPFAGGKPFPGIYRKAAELGGANRRALSVGDRLETDIKGANAARIPALHVLTGVHGPRDVVMAQSLQRPAYVGLTLAALHETHPRANHHMDGTWTCGDSESVAVDRWGEITVGGELLTEGSTLTLDNYRAVIAAAWEKLDLGHRVKCPDFKVVSNDDENEILPLPQSEETYTFDEDEELEVVEAPDEETVELTAEELAELDEIDEHLEADEAEELDD</sequence>
<proteinExistence type="predicted"/>
<dbReference type="EMBL" id="CP017812">
    <property type="protein sequence ID" value="AOZ73482.1"/>
    <property type="molecule type" value="Genomic_DNA"/>
</dbReference>
<dbReference type="InterPro" id="IPR036412">
    <property type="entry name" value="HAD-like_sf"/>
</dbReference>
<dbReference type="Pfam" id="PF13344">
    <property type="entry name" value="Hydrolase_6"/>
    <property type="match status" value="1"/>
</dbReference>
<name>A0A1D9MMG4_9ACTO</name>